<feature type="compositionally biased region" description="Acidic residues" evidence="1">
    <location>
        <begin position="158"/>
        <end position="176"/>
    </location>
</feature>
<dbReference type="EMBL" id="BTRK01000002">
    <property type="protein sequence ID" value="GMR37141.1"/>
    <property type="molecule type" value="Genomic_DNA"/>
</dbReference>
<reference evidence="3" key="1">
    <citation type="submission" date="2022-10" db="EMBL/GenBank/DDBJ databases">
        <title>Genome assembly of Pristionchus species.</title>
        <authorList>
            <person name="Yoshida K."/>
            <person name="Sommer R.J."/>
        </authorList>
    </citation>
    <scope>NUCLEOTIDE SEQUENCE [LARGE SCALE GENOMIC DNA]</scope>
    <source>
        <strain evidence="3">RS5460</strain>
    </source>
</reference>
<comment type="caution">
    <text evidence="2">The sequence shown here is derived from an EMBL/GenBank/DDBJ whole genome shotgun (WGS) entry which is preliminary data.</text>
</comment>
<feature type="non-terminal residue" evidence="2">
    <location>
        <position position="191"/>
    </location>
</feature>
<gene>
    <name evidence="2" type="ORF">PMAYCL1PPCAC_07336</name>
</gene>
<sequence>MSSEFGEKECLDLLCIGEELISNCLQLLNDFGCLLSDDLLDLGCFREGTASTLPKGDDFIDCFFRSRGQLGGELVELLFLLLELRLESLCCCCIRLLYIISLLLDDLIDGDPLLDRIFLLVENNILDGLLPLCRYLRDPQMVLLSNGCSKGDSCSSCTEEDEGEVHDGDAADEDDCNPLPLYPRWEGGEGE</sequence>
<keyword evidence="3" id="KW-1185">Reference proteome</keyword>
<dbReference type="AlphaFoldDB" id="A0AAN4ZAQ0"/>
<feature type="region of interest" description="Disordered" evidence="1">
    <location>
        <begin position="149"/>
        <end position="191"/>
    </location>
</feature>
<proteinExistence type="predicted"/>
<evidence type="ECO:0000313" key="2">
    <source>
        <dbReference type="EMBL" id="GMR37141.1"/>
    </source>
</evidence>
<accession>A0AAN4ZAQ0</accession>
<protein>
    <submittedName>
        <fullName evidence="2">Uncharacterized protein</fullName>
    </submittedName>
</protein>
<evidence type="ECO:0000313" key="3">
    <source>
        <dbReference type="Proteomes" id="UP001328107"/>
    </source>
</evidence>
<evidence type="ECO:0000256" key="1">
    <source>
        <dbReference type="SAM" id="MobiDB-lite"/>
    </source>
</evidence>
<dbReference type="Proteomes" id="UP001328107">
    <property type="component" value="Unassembled WGS sequence"/>
</dbReference>
<name>A0AAN4ZAQ0_9BILA</name>
<organism evidence="2 3">
    <name type="scientific">Pristionchus mayeri</name>
    <dbReference type="NCBI Taxonomy" id="1317129"/>
    <lineage>
        <taxon>Eukaryota</taxon>
        <taxon>Metazoa</taxon>
        <taxon>Ecdysozoa</taxon>
        <taxon>Nematoda</taxon>
        <taxon>Chromadorea</taxon>
        <taxon>Rhabditida</taxon>
        <taxon>Rhabditina</taxon>
        <taxon>Diplogasteromorpha</taxon>
        <taxon>Diplogasteroidea</taxon>
        <taxon>Neodiplogasteridae</taxon>
        <taxon>Pristionchus</taxon>
    </lineage>
</organism>